<dbReference type="EMBL" id="JAVYJV010000009">
    <property type="protein sequence ID" value="KAK4362353.1"/>
    <property type="molecule type" value="Genomic_DNA"/>
</dbReference>
<reference evidence="2" key="1">
    <citation type="submission" date="2023-12" db="EMBL/GenBank/DDBJ databases">
        <title>Genome assembly of Anisodus tanguticus.</title>
        <authorList>
            <person name="Wang Y.-J."/>
        </authorList>
    </citation>
    <scope>NUCLEOTIDE SEQUENCE</scope>
    <source>
        <strain evidence="2">KB-2021</strain>
        <tissue evidence="2">Leaf</tissue>
    </source>
</reference>
<protein>
    <submittedName>
        <fullName evidence="2">Uncharacterized protein</fullName>
    </submittedName>
</protein>
<evidence type="ECO:0000313" key="3">
    <source>
        <dbReference type="Proteomes" id="UP001291623"/>
    </source>
</evidence>
<evidence type="ECO:0000313" key="2">
    <source>
        <dbReference type="EMBL" id="KAK4362353.1"/>
    </source>
</evidence>
<name>A0AAE1S2I5_9SOLA</name>
<evidence type="ECO:0000256" key="1">
    <source>
        <dbReference type="SAM" id="Coils"/>
    </source>
</evidence>
<dbReference type="Proteomes" id="UP001291623">
    <property type="component" value="Unassembled WGS sequence"/>
</dbReference>
<keyword evidence="1" id="KW-0175">Coiled coil</keyword>
<gene>
    <name evidence="2" type="ORF">RND71_017594</name>
</gene>
<comment type="caution">
    <text evidence="2">The sequence shown here is derived from an EMBL/GenBank/DDBJ whole genome shotgun (WGS) entry which is preliminary data.</text>
</comment>
<sequence length="137" mass="15230">MSVFDGRKIADRASSLEDEVQVILEEMYGKGVDISPLKKLLTSFFKLATSYDQARSTLAEKAAEVEKSESFLRAKEHLDLVLNEKGKKAEELSAASRSYKEAKKKAESLRALLDAAKKEVEEIKSKVSAAEEVPYLC</sequence>
<feature type="coiled-coil region" evidence="1">
    <location>
        <begin position="89"/>
        <end position="133"/>
    </location>
</feature>
<keyword evidence="3" id="KW-1185">Reference proteome</keyword>
<organism evidence="2 3">
    <name type="scientific">Anisodus tanguticus</name>
    <dbReference type="NCBI Taxonomy" id="243964"/>
    <lineage>
        <taxon>Eukaryota</taxon>
        <taxon>Viridiplantae</taxon>
        <taxon>Streptophyta</taxon>
        <taxon>Embryophyta</taxon>
        <taxon>Tracheophyta</taxon>
        <taxon>Spermatophyta</taxon>
        <taxon>Magnoliopsida</taxon>
        <taxon>eudicotyledons</taxon>
        <taxon>Gunneridae</taxon>
        <taxon>Pentapetalae</taxon>
        <taxon>asterids</taxon>
        <taxon>lamiids</taxon>
        <taxon>Solanales</taxon>
        <taxon>Solanaceae</taxon>
        <taxon>Solanoideae</taxon>
        <taxon>Hyoscyameae</taxon>
        <taxon>Anisodus</taxon>
    </lineage>
</organism>
<accession>A0AAE1S2I5</accession>
<dbReference type="AlphaFoldDB" id="A0AAE1S2I5"/>
<proteinExistence type="predicted"/>